<name>A0A9D2QGX7_9CORY</name>
<dbReference type="SUPFAM" id="SSF55298">
    <property type="entry name" value="YjgF-like"/>
    <property type="match status" value="1"/>
</dbReference>
<feature type="compositionally biased region" description="Low complexity" evidence="1">
    <location>
        <begin position="171"/>
        <end position="206"/>
    </location>
</feature>
<feature type="signal peptide" evidence="2">
    <location>
        <begin position="1"/>
        <end position="19"/>
    </location>
</feature>
<dbReference type="Proteomes" id="UP000823858">
    <property type="component" value="Unassembled WGS sequence"/>
</dbReference>
<dbReference type="AlphaFoldDB" id="A0A9D2QGX7"/>
<feature type="chain" id="PRO_5038351114" description="Secreted protein" evidence="2">
    <location>
        <begin position="20"/>
        <end position="245"/>
    </location>
</feature>
<dbReference type="EMBL" id="DWVP01000018">
    <property type="protein sequence ID" value="HJC85337.1"/>
    <property type="molecule type" value="Genomic_DNA"/>
</dbReference>
<reference evidence="3" key="2">
    <citation type="submission" date="2021-04" db="EMBL/GenBank/DDBJ databases">
        <authorList>
            <person name="Gilroy R."/>
        </authorList>
    </citation>
    <scope>NUCLEOTIDE SEQUENCE</scope>
    <source>
        <strain evidence="3">ChiHjej13B12-4958</strain>
    </source>
</reference>
<comment type="caution">
    <text evidence="3">The sequence shown here is derived from an EMBL/GenBank/DDBJ whole genome shotgun (WGS) entry which is preliminary data.</text>
</comment>
<evidence type="ECO:0000256" key="1">
    <source>
        <dbReference type="SAM" id="MobiDB-lite"/>
    </source>
</evidence>
<evidence type="ECO:0000313" key="4">
    <source>
        <dbReference type="Proteomes" id="UP000823858"/>
    </source>
</evidence>
<reference evidence="3" key="1">
    <citation type="journal article" date="2021" name="PeerJ">
        <title>Extensive microbial diversity within the chicken gut microbiome revealed by metagenomics and culture.</title>
        <authorList>
            <person name="Gilroy R."/>
            <person name="Ravi A."/>
            <person name="Getino M."/>
            <person name="Pursley I."/>
            <person name="Horton D.L."/>
            <person name="Alikhan N.F."/>
            <person name="Baker D."/>
            <person name="Gharbi K."/>
            <person name="Hall N."/>
            <person name="Watson M."/>
            <person name="Adriaenssens E.M."/>
            <person name="Foster-Nyarko E."/>
            <person name="Jarju S."/>
            <person name="Secka A."/>
            <person name="Antonio M."/>
            <person name="Oren A."/>
            <person name="Chaudhuri R.R."/>
            <person name="La Ragione R."/>
            <person name="Hildebrand F."/>
            <person name="Pallen M.J."/>
        </authorList>
    </citation>
    <scope>NUCLEOTIDE SEQUENCE</scope>
    <source>
        <strain evidence="3">ChiHjej13B12-4958</strain>
    </source>
</reference>
<sequence length="245" mass="25821">MKRPLAVLAGSTLVLGLSACGFDETVFSSSAEESETNARAVSVPSSADLYRIGATGPDELNEDAEEGDPLRFIDPSLITDEGTLKRRMTPTEAQALGVLSKINDELSAEGVRILDVASIRVYLTDGPDGADYEGWQRAYRTFFANVDPDSGESLITPSALTVTKDPESSDTETTSPTSAPATSEPAEPSESAEPTETTATTTSSSPLPGEDNPTKPTVLTIGVADQPVDGWLVQVEVDAYTESDD</sequence>
<gene>
    <name evidence="3" type="ORF">H9751_07325</name>
</gene>
<dbReference type="Gene3D" id="3.30.1330.40">
    <property type="entry name" value="RutC-like"/>
    <property type="match status" value="1"/>
</dbReference>
<proteinExistence type="predicted"/>
<dbReference type="InterPro" id="IPR035959">
    <property type="entry name" value="RutC-like_sf"/>
</dbReference>
<evidence type="ECO:0000313" key="3">
    <source>
        <dbReference type="EMBL" id="HJC85337.1"/>
    </source>
</evidence>
<evidence type="ECO:0000256" key="2">
    <source>
        <dbReference type="SAM" id="SignalP"/>
    </source>
</evidence>
<keyword evidence="2" id="KW-0732">Signal</keyword>
<protein>
    <recommendedName>
        <fullName evidence="5">Secreted protein</fullName>
    </recommendedName>
</protein>
<feature type="region of interest" description="Disordered" evidence="1">
    <location>
        <begin position="147"/>
        <end position="229"/>
    </location>
</feature>
<organism evidence="3 4">
    <name type="scientific">Candidatus Corynebacterium faecigallinarum</name>
    <dbReference type="NCBI Taxonomy" id="2838528"/>
    <lineage>
        <taxon>Bacteria</taxon>
        <taxon>Bacillati</taxon>
        <taxon>Actinomycetota</taxon>
        <taxon>Actinomycetes</taxon>
        <taxon>Mycobacteriales</taxon>
        <taxon>Corynebacteriaceae</taxon>
        <taxon>Corynebacterium</taxon>
    </lineage>
</organism>
<evidence type="ECO:0008006" key="5">
    <source>
        <dbReference type="Google" id="ProtNLM"/>
    </source>
</evidence>
<dbReference type="PROSITE" id="PS51257">
    <property type="entry name" value="PROKAR_LIPOPROTEIN"/>
    <property type="match status" value="1"/>
</dbReference>
<accession>A0A9D2QGX7</accession>